<evidence type="ECO:0000256" key="2">
    <source>
        <dbReference type="PROSITE-ProRule" id="PRU00703"/>
    </source>
</evidence>
<dbReference type="Gene3D" id="3.10.580.10">
    <property type="entry name" value="CBS-domain"/>
    <property type="match status" value="1"/>
</dbReference>
<sequence length="142" mass="14987">MTVASILAGKGHDVISVSAGTLVAEVVALIAGKRIGAVPVIEDGKVIGILSERDIIYHLQSDGAAMLDWTVERVMTSPAITVAGDVPILHALSLMTKRRIRHLPVVEGGDLVGLVSIGDLVKARIDRIEAEAEAMRDYIQGA</sequence>
<dbReference type="Proteomes" id="UP000198281">
    <property type="component" value="Unassembled WGS sequence"/>
</dbReference>
<organism evidence="4 5">
    <name type="scientific">Edaphosphingomonas laterariae</name>
    <dbReference type="NCBI Taxonomy" id="861865"/>
    <lineage>
        <taxon>Bacteria</taxon>
        <taxon>Pseudomonadati</taxon>
        <taxon>Pseudomonadota</taxon>
        <taxon>Alphaproteobacteria</taxon>
        <taxon>Sphingomonadales</taxon>
        <taxon>Rhizorhabdaceae</taxon>
        <taxon>Edaphosphingomonas</taxon>
    </lineage>
</organism>
<dbReference type="RefSeq" id="WP_089221213.1">
    <property type="nucleotide sequence ID" value="NZ_FZOS01000045.1"/>
</dbReference>
<protein>
    <submittedName>
        <fullName evidence="4">CBS domain-containing protein</fullName>
    </submittedName>
</protein>
<evidence type="ECO:0000313" key="4">
    <source>
        <dbReference type="EMBL" id="SNT12705.1"/>
    </source>
</evidence>
<dbReference type="EMBL" id="FZOS01000045">
    <property type="protein sequence ID" value="SNT12705.1"/>
    <property type="molecule type" value="Genomic_DNA"/>
</dbReference>
<feature type="domain" description="CBS" evidence="3">
    <location>
        <begin position="75"/>
        <end position="131"/>
    </location>
</feature>
<reference evidence="5" key="1">
    <citation type="submission" date="2017-06" db="EMBL/GenBank/DDBJ databases">
        <authorList>
            <person name="Varghese N."/>
            <person name="Submissions S."/>
        </authorList>
    </citation>
    <scope>NUCLEOTIDE SEQUENCE [LARGE SCALE GENOMIC DNA]</scope>
    <source>
        <strain evidence="5">LNB2</strain>
    </source>
</reference>
<evidence type="ECO:0000313" key="5">
    <source>
        <dbReference type="Proteomes" id="UP000198281"/>
    </source>
</evidence>
<dbReference type="SUPFAM" id="SSF54631">
    <property type="entry name" value="CBS-domain pair"/>
    <property type="match status" value="1"/>
</dbReference>
<dbReference type="InterPro" id="IPR000644">
    <property type="entry name" value="CBS_dom"/>
</dbReference>
<dbReference type="PANTHER" id="PTHR43080">
    <property type="entry name" value="CBS DOMAIN-CONTAINING PROTEIN CBSX3, MITOCHONDRIAL"/>
    <property type="match status" value="1"/>
</dbReference>
<dbReference type="OrthoDB" id="9807125at2"/>
<keyword evidence="1 2" id="KW-0129">CBS domain</keyword>
<gene>
    <name evidence="4" type="ORF">SAMN06295912_1451</name>
</gene>
<dbReference type="InterPro" id="IPR046342">
    <property type="entry name" value="CBS_dom_sf"/>
</dbReference>
<dbReference type="Pfam" id="PF00571">
    <property type="entry name" value="CBS"/>
    <property type="match status" value="2"/>
</dbReference>
<dbReference type="PANTHER" id="PTHR43080:SF2">
    <property type="entry name" value="CBS DOMAIN-CONTAINING PROTEIN"/>
    <property type="match status" value="1"/>
</dbReference>
<dbReference type="InterPro" id="IPR051257">
    <property type="entry name" value="Diverse_CBS-Domain"/>
</dbReference>
<feature type="domain" description="CBS" evidence="3">
    <location>
        <begin position="8"/>
        <end position="66"/>
    </location>
</feature>
<dbReference type="PROSITE" id="PS51371">
    <property type="entry name" value="CBS"/>
    <property type="match status" value="2"/>
</dbReference>
<dbReference type="SMART" id="SM00116">
    <property type="entry name" value="CBS"/>
    <property type="match status" value="2"/>
</dbReference>
<proteinExistence type="predicted"/>
<evidence type="ECO:0000256" key="1">
    <source>
        <dbReference type="ARBA" id="ARBA00023122"/>
    </source>
</evidence>
<dbReference type="InterPro" id="IPR044725">
    <property type="entry name" value="CBSX3_CBS_dom"/>
</dbReference>
<accession>A0A239K3K0</accession>
<keyword evidence="5" id="KW-1185">Reference proteome</keyword>
<dbReference type="CDD" id="cd04623">
    <property type="entry name" value="CBS_pair_bac_euk"/>
    <property type="match status" value="1"/>
</dbReference>
<dbReference type="AlphaFoldDB" id="A0A239K3K0"/>
<name>A0A239K3K0_9SPHN</name>
<evidence type="ECO:0000259" key="3">
    <source>
        <dbReference type="PROSITE" id="PS51371"/>
    </source>
</evidence>